<evidence type="ECO:0000313" key="3">
    <source>
        <dbReference type="EMBL" id="NSL88306.1"/>
    </source>
</evidence>
<dbReference type="Pfam" id="PF16344">
    <property type="entry name" value="FecR_C"/>
    <property type="match status" value="1"/>
</dbReference>
<dbReference type="PANTHER" id="PTHR30273">
    <property type="entry name" value="PERIPLASMIC SIGNAL SENSOR AND SIGMA FACTOR ACTIVATOR FECR-RELATED"/>
    <property type="match status" value="1"/>
</dbReference>
<evidence type="ECO:0000259" key="1">
    <source>
        <dbReference type="Pfam" id="PF04773"/>
    </source>
</evidence>
<dbReference type="PANTHER" id="PTHR30273:SF2">
    <property type="entry name" value="PROTEIN FECR"/>
    <property type="match status" value="1"/>
</dbReference>
<reference evidence="3" key="1">
    <citation type="submission" date="2020-05" db="EMBL/GenBank/DDBJ databases">
        <title>Chitinophaga laudate sp. nov., isolated from a tropical peat swamp.</title>
        <authorList>
            <person name="Goh C.B.S."/>
            <person name="Lee M.S."/>
            <person name="Parimannan S."/>
            <person name="Pasbakhsh P."/>
            <person name="Yule C.M."/>
            <person name="Rajandas H."/>
            <person name="Loke S."/>
            <person name="Croft L."/>
            <person name="Tan J.B.L."/>
        </authorList>
    </citation>
    <scope>NUCLEOTIDE SEQUENCE</scope>
    <source>
        <strain evidence="3">Mgbs1</strain>
    </source>
</reference>
<keyword evidence="4" id="KW-1185">Reference proteome</keyword>
<dbReference type="Gene3D" id="2.60.120.1440">
    <property type="match status" value="1"/>
</dbReference>
<dbReference type="Pfam" id="PF04773">
    <property type="entry name" value="FecR"/>
    <property type="match status" value="1"/>
</dbReference>
<dbReference type="Proteomes" id="UP000281028">
    <property type="component" value="Unassembled WGS sequence"/>
</dbReference>
<evidence type="ECO:0000313" key="4">
    <source>
        <dbReference type="Proteomes" id="UP000281028"/>
    </source>
</evidence>
<dbReference type="InterPro" id="IPR012373">
    <property type="entry name" value="Ferrdict_sens_TM"/>
</dbReference>
<dbReference type="PIRSF" id="PIRSF018266">
    <property type="entry name" value="FecR"/>
    <property type="match status" value="1"/>
</dbReference>
<protein>
    <submittedName>
        <fullName evidence="3">DUF4974 domain-containing protein</fullName>
    </submittedName>
</protein>
<comment type="caution">
    <text evidence="3">The sequence shown here is derived from an EMBL/GenBank/DDBJ whole genome shotgun (WGS) entry which is preliminary data.</text>
</comment>
<dbReference type="OrthoDB" id="645173at2"/>
<evidence type="ECO:0000259" key="2">
    <source>
        <dbReference type="Pfam" id="PF16344"/>
    </source>
</evidence>
<name>A0A3S1CVP0_9BACT</name>
<dbReference type="GO" id="GO:0016989">
    <property type="term" value="F:sigma factor antagonist activity"/>
    <property type="evidence" value="ECO:0007669"/>
    <property type="project" value="TreeGrafter"/>
</dbReference>
<sequence>MIEKQFHRIEDFWQEASFLDWTLGNDREAARYWEQWLADNPAQATLLQEARQLLLAIHVKEHPLSNEEIQQHVCNTIQQLPVKTGRGYGWRAAAAVAGIILLAGMGWLFLRQNRPAAGQWTKAANGFAESNNTGTAPVTVTMKDGSGITLLPGARIQYNTDWGTQERRVRMEGTVQFDVKQLADNPFVVMSGDIETTVLGTVFTVESKPEYGKVRVAVQHGKVKVQQSNRQTAGMILLPNQEASYETGSGQLSKGLIAAPLAQVAVKHQEDFMFTDTPVTTVFDKLEKVYAIRILYDTAAIRSCTITANLNKEGFYDKLDLICKAIGLSYHETEGQLMINGKGCLHN</sequence>
<dbReference type="InterPro" id="IPR032508">
    <property type="entry name" value="FecR_C"/>
</dbReference>
<accession>A0A3S1CVP0</accession>
<dbReference type="InterPro" id="IPR006860">
    <property type="entry name" value="FecR"/>
</dbReference>
<proteinExistence type="predicted"/>
<organism evidence="3 4">
    <name type="scientific">Chitinophaga solisilvae</name>
    <dbReference type="NCBI Taxonomy" id="1233460"/>
    <lineage>
        <taxon>Bacteria</taxon>
        <taxon>Pseudomonadati</taxon>
        <taxon>Bacteroidota</taxon>
        <taxon>Chitinophagia</taxon>
        <taxon>Chitinophagales</taxon>
        <taxon>Chitinophagaceae</taxon>
        <taxon>Chitinophaga</taxon>
    </lineage>
</organism>
<dbReference type="EMBL" id="RIAR02000001">
    <property type="protein sequence ID" value="NSL88306.1"/>
    <property type="molecule type" value="Genomic_DNA"/>
</dbReference>
<feature type="domain" description="Protein FecR C-terminal" evidence="2">
    <location>
        <begin position="271"/>
        <end position="335"/>
    </location>
</feature>
<dbReference type="AlphaFoldDB" id="A0A3S1CVP0"/>
<feature type="domain" description="FecR protein" evidence="1">
    <location>
        <begin position="136"/>
        <end position="224"/>
    </location>
</feature>
<dbReference type="Gene3D" id="3.55.50.30">
    <property type="match status" value="1"/>
</dbReference>
<gene>
    <name evidence="3" type="ORF">ECE50_015810</name>
</gene>